<comment type="cofactor">
    <cofactor evidence="11">
        <name>Zn(2+)</name>
        <dbReference type="ChEBI" id="CHEBI:29105"/>
    </cofactor>
    <text evidence="11">Binds 1 zinc ion per subunit.</text>
</comment>
<dbReference type="SUPFAM" id="SSF57770">
    <property type="entry name" value="Methionyl-tRNA synthetase (MetRS), Zn-domain"/>
    <property type="match status" value="1"/>
</dbReference>
<keyword evidence="7 11" id="KW-0067">ATP-binding</keyword>
<protein>
    <recommendedName>
        <fullName evidence="11">Methionine--tRNA ligase</fullName>
        <ecNumber evidence="11">6.1.1.10</ecNumber>
    </recommendedName>
    <alternativeName>
        <fullName evidence="11">Methionyl-tRNA synthetase</fullName>
        <shortName evidence="11">MetRS</shortName>
    </alternativeName>
</protein>
<dbReference type="InterPro" id="IPR014729">
    <property type="entry name" value="Rossmann-like_a/b/a_fold"/>
</dbReference>
<gene>
    <name evidence="11 13" type="primary">metG</name>
    <name evidence="13" type="ORF">NCTC13354_00736</name>
</gene>
<dbReference type="EMBL" id="LR134476">
    <property type="protein sequence ID" value="VEI13036.1"/>
    <property type="molecule type" value="Genomic_DNA"/>
</dbReference>
<dbReference type="Proteomes" id="UP000269542">
    <property type="component" value="Chromosome"/>
</dbReference>
<keyword evidence="6 11" id="KW-0547">Nucleotide-binding</keyword>
<dbReference type="GO" id="GO:0004825">
    <property type="term" value="F:methionine-tRNA ligase activity"/>
    <property type="evidence" value="ECO:0007669"/>
    <property type="project" value="UniProtKB-UniRule"/>
</dbReference>
<dbReference type="NCBIfam" id="TIGR00398">
    <property type="entry name" value="metG"/>
    <property type="match status" value="1"/>
</dbReference>
<organism evidence="13 14">
    <name type="scientific">Trueperella bialowiezensis</name>
    <dbReference type="NCBI Taxonomy" id="312285"/>
    <lineage>
        <taxon>Bacteria</taxon>
        <taxon>Bacillati</taxon>
        <taxon>Actinomycetota</taxon>
        <taxon>Actinomycetes</taxon>
        <taxon>Actinomycetales</taxon>
        <taxon>Actinomycetaceae</taxon>
        <taxon>Trueperella</taxon>
    </lineage>
</organism>
<dbReference type="InterPro" id="IPR029038">
    <property type="entry name" value="MetRS_Zn"/>
</dbReference>
<feature type="short sequence motif" description="'KMSKS' region" evidence="11">
    <location>
        <begin position="399"/>
        <end position="403"/>
    </location>
</feature>
<name>A0A448PDM5_9ACTO</name>
<dbReference type="GO" id="GO:0046872">
    <property type="term" value="F:metal ion binding"/>
    <property type="evidence" value="ECO:0007669"/>
    <property type="project" value="UniProtKB-KW"/>
</dbReference>
<evidence type="ECO:0000256" key="7">
    <source>
        <dbReference type="ARBA" id="ARBA00022840"/>
    </source>
</evidence>
<keyword evidence="8 11" id="KW-0648">Protein biosynthesis</keyword>
<feature type="binding site" evidence="11">
    <location>
        <position position="202"/>
    </location>
    <ligand>
        <name>Zn(2+)</name>
        <dbReference type="ChEBI" id="CHEBI:29105"/>
    </ligand>
</feature>
<feature type="binding site" evidence="11">
    <location>
        <position position="402"/>
    </location>
    <ligand>
        <name>ATP</name>
        <dbReference type="ChEBI" id="CHEBI:30616"/>
    </ligand>
</feature>
<sequence>MLFGNEITPGHVLCGSARVSPVAERRRASRFRASFTSGAENAYPRGMSRILSAVAWPYANGPRHIGHVAGFGVPSDVFSRYMRMRGHDVLMVSGTDEHGTPILVAAEQQGVSPQELADTNNRIIVEDLVKLGLSYDLFTRTTTKNHEDVVMHLFEGCRDNGYMIVEETPVAIDPETGNTLPDRYIEGTCPLCGAAGARGDQCDACGNQLDPHDLIDPVSKVSGLTPEFKKTEHYFLDLPALADALGSWLDRVEEDGKWRPNVIAFSKHLLEDIRPRAMSRDITWGIPVPGWEDRPNKRLYVWFDAVVGYLSAAIEWARRREKAGTGSKDDWKLWWNDPQALSYYFMGKDNIVFHSQIWPAELLAYNGEGSKGGQPGEFGTLNLPTQVVASEFLTMEGKKFSSSKGIVIYVRDVLERYQPDALRYFISIAGPESQDSDFTWSEFVRRNNSELVAGWGNLVNRTAAMIAKNFGEIPPAGELDDVDAALLDAVAAGFDTVGDLIGSHQQRAALAEIMRLVGEANAYVARTEPFKLKAPEQRERLGTILNTLIQAVSDLNTMMCVFLPHSSNTIDAILGGTGDIAPMPRIEEVTDLDNGYAYPIITGDYGSVRTWERRIVTPGTPISKPKPAFVKLDESVVADELARLGYDVDGNPLEA</sequence>
<evidence type="ECO:0000313" key="14">
    <source>
        <dbReference type="Proteomes" id="UP000269542"/>
    </source>
</evidence>
<evidence type="ECO:0000256" key="8">
    <source>
        <dbReference type="ARBA" id="ARBA00022917"/>
    </source>
</evidence>
<dbReference type="PANTHER" id="PTHR45765">
    <property type="entry name" value="METHIONINE--TRNA LIGASE"/>
    <property type="match status" value="1"/>
</dbReference>
<evidence type="ECO:0000256" key="5">
    <source>
        <dbReference type="ARBA" id="ARBA00022598"/>
    </source>
</evidence>
<dbReference type="SUPFAM" id="SSF52374">
    <property type="entry name" value="Nucleotidylyl transferase"/>
    <property type="match status" value="1"/>
</dbReference>
<proteinExistence type="inferred from homology"/>
<evidence type="ECO:0000256" key="11">
    <source>
        <dbReference type="HAMAP-Rule" id="MF_00098"/>
    </source>
</evidence>
<evidence type="ECO:0000259" key="12">
    <source>
        <dbReference type="Pfam" id="PF09334"/>
    </source>
</evidence>
<evidence type="ECO:0000256" key="3">
    <source>
        <dbReference type="ARBA" id="ARBA00008258"/>
    </source>
</evidence>
<dbReference type="CDD" id="cd00814">
    <property type="entry name" value="MetRS_core"/>
    <property type="match status" value="1"/>
</dbReference>
<dbReference type="Gene3D" id="1.10.730.10">
    <property type="entry name" value="Isoleucyl-tRNA Synthetase, Domain 1"/>
    <property type="match status" value="1"/>
</dbReference>
<dbReference type="PRINTS" id="PR01041">
    <property type="entry name" value="TRNASYNTHMET"/>
</dbReference>
<dbReference type="KEGG" id="tbw:NCTC13354_00736"/>
<dbReference type="Gene3D" id="3.40.50.620">
    <property type="entry name" value="HUPs"/>
    <property type="match status" value="1"/>
</dbReference>
<dbReference type="GO" id="GO:0005829">
    <property type="term" value="C:cytosol"/>
    <property type="evidence" value="ECO:0007669"/>
    <property type="project" value="TreeGrafter"/>
</dbReference>
<dbReference type="Gene3D" id="2.20.28.20">
    <property type="entry name" value="Methionyl-tRNA synthetase, Zn-domain"/>
    <property type="match status" value="1"/>
</dbReference>
<dbReference type="AlphaFoldDB" id="A0A448PDM5"/>
<evidence type="ECO:0000256" key="10">
    <source>
        <dbReference type="ARBA" id="ARBA00047364"/>
    </source>
</evidence>
<dbReference type="SUPFAM" id="SSF47323">
    <property type="entry name" value="Anticodon-binding domain of a subclass of class I aminoacyl-tRNA synthetases"/>
    <property type="match status" value="1"/>
</dbReference>
<dbReference type="CDD" id="cd07957">
    <property type="entry name" value="Anticodon_Ia_Met"/>
    <property type="match status" value="1"/>
</dbReference>
<evidence type="ECO:0000256" key="4">
    <source>
        <dbReference type="ARBA" id="ARBA00022490"/>
    </source>
</evidence>
<dbReference type="EC" id="6.1.1.10" evidence="11"/>
<dbReference type="GO" id="GO:0005524">
    <property type="term" value="F:ATP binding"/>
    <property type="evidence" value="ECO:0007669"/>
    <property type="project" value="UniProtKB-UniRule"/>
</dbReference>
<evidence type="ECO:0000256" key="6">
    <source>
        <dbReference type="ARBA" id="ARBA00022741"/>
    </source>
</evidence>
<dbReference type="Pfam" id="PF09334">
    <property type="entry name" value="tRNA-synt_1g"/>
    <property type="match status" value="1"/>
</dbReference>
<comment type="similarity">
    <text evidence="3 11">Belongs to the class-I aminoacyl-tRNA synthetase family. MetG type 1 subfamily.</text>
</comment>
<evidence type="ECO:0000313" key="13">
    <source>
        <dbReference type="EMBL" id="VEI13036.1"/>
    </source>
</evidence>
<keyword evidence="11" id="KW-0862">Zinc</keyword>
<feature type="short sequence motif" description="'HIGH' region" evidence="11">
    <location>
        <begin position="57"/>
        <end position="67"/>
    </location>
</feature>
<feature type="domain" description="Methionyl/Leucyl tRNA synthetase" evidence="12">
    <location>
        <begin position="53"/>
        <end position="462"/>
    </location>
</feature>
<dbReference type="InterPro" id="IPR033911">
    <property type="entry name" value="MetRS_core"/>
</dbReference>
<keyword evidence="9 11" id="KW-0030">Aminoacyl-tRNA synthetase</keyword>
<dbReference type="InterPro" id="IPR041872">
    <property type="entry name" value="Anticodon_Met"/>
</dbReference>
<reference evidence="13 14" key="1">
    <citation type="submission" date="2018-12" db="EMBL/GenBank/DDBJ databases">
        <authorList>
            <consortium name="Pathogen Informatics"/>
        </authorList>
    </citation>
    <scope>NUCLEOTIDE SEQUENCE [LARGE SCALE GENOMIC DNA]</scope>
    <source>
        <strain evidence="13 14">NCTC13354</strain>
    </source>
</reference>
<accession>A0A448PDM5</accession>
<dbReference type="InterPro" id="IPR015413">
    <property type="entry name" value="Methionyl/Leucyl_tRNA_Synth"/>
</dbReference>
<dbReference type="InterPro" id="IPR009080">
    <property type="entry name" value="tRNAsynth_Ia_anticodon-bd"/>
</dbReference>
<comment type="subunit">
    <text evidence="11">Monomer.</text>
</comment>
<keyword evidence="14" id="KW-1185">Reference proteome</keyword>
<evidence type="ECO:0000256" key="1">
    <source>
        <dbReference type="ARBA" id="ARBA00003314"/>
    </source>
</evidence>
<evidence type="ECO:0000256" key="2">
    <source>
        <dbReference type="ARBA" id="ARBA00004496"/>
    </source>
</evidence>
<dbReference type="InterPro" id="IPR014758">
    <property type="entry name" value="Met-tRNA_synth"/>
</dbReference>
<dbReference type="InterPro" id="IPR023458">
    <property type="entry name" value="Met-tRNA_ligase_1"/>
</dbReference>
<evidence type="ECO:0000256" key="9">
    <source>
        <dbReference type="ARBA" id="ARBA00023146"/>
    </source>
</evidence>
<comment type="catalytic activity">
    <reaction evidence="10 11">
        <text>tRNA(Met) + L-methionine + ATP = L-methionyl-tRNA(Met) + AMP + diphosphate</text>
        <dbReference type="Rhea" id="RHEA:13481"/>
        <dbReference type="Rhea" id="RHEA-COMP:9667"/>
        <dbReference type="Rhea" id="RHEA-COMP:9698"/>
        <dbReference type="ChEBI" id="CHEBI:30616"/>
        <dbReference type="ChEBI" id="CHEBI:33019"/>
        <dbReference type="ChEBI" id="CHEBI:57844"/>
        <dbReference type="ChEBI" id="CHEBI:78442"/>
        <dbReference type="ChEBI" id="CHEBI:78530"/>
        <dbReference type="ChEBI" id="CHEBI:456215"/>
        <dbReference type="EC" id="6.1.1.10"/>
    </reaction>
</comment>
<dbReference type="HAMAP" id="MF_00098">
    <property type="entry name" value="Met_tRNA_synth_type1"/>
    <property type="match status" value="1"/>
</dbReference>
<dbReference type="PANTHER" id="PTHR45765:SF1">
    <property type="entry name" value="METHIONINE--TRNA LIGASE, CYTOPLASMIC"/>
    <property type="match status" value="1"/>
</dbReference>
<keyword evidence="4 11" id="KW-0963">Cytoplasm</keyword>
<comment type="subcellular location">
    <subcellularLocation>
        <location evidence="2 11">Cytoplasm</location>
    </subcellularLocation>
</comment>
<dbReference type="FunFam" id="2.20.28.20:FF:000001">
    <property type="entry name" value="Methionine--tRNA ligase"/>
    <property type="match status" value="1"/>
</dbReference>
<dbReference type="GO" id="GO:0006431">
    <property type="term" value="P:methionyl-tRNA aminoacylation"/>
    <property type="evidence" value="ECO:0007669"/>
    <property type="project" value="UniProtKB-UniRule"/>
</dbReference>
<feature type="binding site" evidence="11">
    <location>
        <position position="192"/>
    </location>
    <ligand>
        <name>Zn(2+)</name>
        <dbReference type="ChEBI" id="CHEBI:29105"/>
    </ligand>
</feature>
<comment type="function">
    <text evidence="1 11">Is required not only for elongation of protein synthesis but also for the initiation of all mRNA translation through initiator tRNA(fMet) aminoacylation.</text>
</comment>
<feature type="binding site" evidence="11">
    <location>
        <position position="189"/>
    </location>
    <ligand>
        <name>Zn(2+)</name>
        <dbReference type="ChEBI" id="CHEBI:29105"/>
    </ligand>
</feature>
<feature type="binding site" evidence="11">
    <location>
        <position position="205"/>
    </location>
    <ligand>
        <name>Zn(2+)</name>
        <dbReference type="ChEBI" id="CHEBI:29105"/>
    </ligand>
</feature>
<keyword evidence="11" id="KW-0479">Metal-binding</keyword>
<keyword evidence="5 11" id="KW-0436">Ligase</keyword>